<dbReference type="FunFam" id="3.40.50.300:FF:000014">
    <property type="entry name" value="DNA polymerase III subunit gamma/tau"/>
    <property type="match status" value="1"/>
</dbReference>
<dbReference type="SUPFAM" id="SSF52540">
    <property type="entry name" value="P-loop containing nucleoside triphosphate hydrolases"/>
    <property type="match status" value="1"/>
</dbReference>
<dbReference type="InterPro" id="IPR008921">
    <property type="entry name" value="DNA_pol3_clamp-load_cplx_C"/>
</dbReference>
<dbReference type="GO" id="GO:0003887">
    <property type="term" value="F:DNA-directed DNA polymerase activity"/>
    <property type="evidence" value="ECO:0007669"/>
    <property type="project" value="UniProtKB-KW"/>
</dbReference>
<comment type="similarity">
    <text evidence="1 11">Belongs to the DnaX/STICHEL family.</text>
</comment>
<accession>A0A7R6SYC9</accession>
<dbReference type="GO" id="GO:0046872">
    <property type="term" value="F:metal ion binding"/>
    <property type="evidence" value="ECO:0007669"/>
    <property type="project" value="UniProtKB-KW"/>
</dbReference>
<dbReference type="Gene3D" id="1.10.8.60">
    <property type="match status" value="1"/>
</dbReference>
<dbReference type="NCBIfam" id="NF004046">
    <property type="entry name" value="PRK05563.1"/>
    <property type="match status" value="1"/>
</dbReference>
<proteinExistence type="inferred from homology"/>
<comment type="function">
    <text evidence="11">DNA polymerase III is a complex, multichain enzyme responsible for most of the replicative synthesis in bacteria. This DNA polymerase also exhibits 3' to 5' exonuclease activity.</text>
</comment>
<sequence>MNMSYSVIARKWRPATFDEVIGQEAVIQTLKNSIAEGRIHHSLIFSGLRGTGKTSTARIYAKALNCKNGPTVEPCLECDACKEIAEGRDIDVMEIDAASNKGVDDIRNLKEIVQYPPIRDRYRVFIIDEVHMLSTHAFNALLKTIEEPPSYVVFILATTEPHKIPATIRSRCQIFEFKKIPPVQIIRHLKDICDKEGIDIEESALKLIVDASEGSMRDAQSLLDQIVSFSGGKITEEDVSIVLGVPDSTVFFKIFKAIVNDDRKSIVDILDKLEERNTDFVKFVLRLGEFFNNLLHAIVNNDKDFFPEELKEKKFSVEDVIRYLNVILQNERFVRESFNPRIAVELLLFKMVFASKVMPISELISKKKLINKTTTKTESEKLQNLNLDENQLKENHSDKGDDILNFVRKSFEDFEEIAPILRKAKLDLEGDIITVNLHPLPNSVKELIENKVFKSIEGNAHIKFQKRIKLNLEISGGNNNPVSESEKIANHPLVKKILEEFEGRIERIIK</sequence>
<evidence type="ECO:0000256" key="10">
    <source>
        <dbReference type="ARBA" id="ARBA00049244"/>
    </source>
</evidence>
<evidence type="ECO:0000256" key="8">
    <source>
        <dbReference type="ARBA" id="ARBA00022840"/>
    </source>
</evidence>
<dbReference type="EC" id="2.7.7.7" evidence="11"/>
<keyword evidence="9 11" id="KW-0239">DNA-directed DNA polymerase</keyword>
<comment type="subunit">
    <text evidence="11">DNA polymerase III contains a core (composed of alpha, epsilon and theta chains) that associates with a tau subunit. This core dimerizes to form the POLIII' complex. PolIII' associates with the gamma complex (composed of gamma, delta, delta', psi and chi chains) and with the beta chain to form the complete DNA polymerase III complex.</text>
</comment>
<keyword evidence="5" id="KW-0479">Metal-binding</keyword>
<dbReference type="PANTHER" id="PTHR11669">
    <property type="entry name" value="REPLICATION FACTOR C / DNA POLYMERASE III GAMMA-TAU SUBUNIT"/>
    <property type="match status" value="1"/>
</dbReference>
<reference evidence="13 14" key="1">
    <citation type="journal article" date="2012" name="Extremophiles">
        <title>Thermotomaculum hydrothermale gen. nov., sp. nov., a novel heterotrophic thermophile within the phylum Acidobacteria from a deep-sea hydrothermal vent chimney in the Southern Okinawa Trough.</title>
        <authorList>
            <person name="Izumi H."/>
            <person name="Nunoura T."/>
            <person name="Miyazaki M."/>
            <person name="Mino S."/>
            <person name="Toki T."/>
            <person name="Takai K."/>
            <person name="Sako Y."/>
            <person name="Sawabe T."/>
            <person name="Nakagawa S."/>
        </authorList>
    </citation>
    <scope>NUCLEOTIDE SEQUENCE [LARGE SCALE GENOMIC DNA]</scope>
    <source>
        <strain evidence="13 14">AC55</strain>
    </source>
</reference>
<evidence type="ECO:0000259" key="12">
    <source>
        <dbReference type="SMART" id="SM00382"/>
    </source>
</evidence>
<dbReference type="GO" id="GO:0009360">
    <property type="term" value="C:DNA polymerase III complex"/>
    <property type="evidence" value="ECO:0007669"/>
    <property type="project" value="InterPro"/>
</dbReference>
<keyword evidence="14" id="KW-1185">Reference proteome</keyword>
<evidence type="ECO:0000256" key="2">
    <source>
        <dbReference type="ARBA" id="ARBA00022679"/>
    </source>
</evidence>
<keyword evidence="3 11" id="KW-0548">Nucleotidyltransferase</keyword>
<dbReference type="InterPro" id="IPR027417">
    <property type="entry name" value="P-loop_NTPase"/>
</dbReference>
<dbReference type="GO" id="GO:0006261">
    <property type="term" value="P:DNA-templated DNA replication"/>
    <property type="evidence" value="ECO:0007669"/>
    <property type="project" value="TreeGrafter"/>
</dbReference>
<evidence type="ECO:0000256" key="6">
    <source>
        <dbReference type="ARBA" id="ARBA00022741"/>
    </source>
</evidence>
<dbReference type="Gene3D" id="1.20.272.10">
    <property type="match status" value="1"/>
</dbReference>
<keyword evidence="6 11" id="KW-0547">Nucleotide-binding</keyword>
<dbReference type="InterPro" id="IPR050238">
    <property type="entry name" value="DNA_Rep/Repair_Clamp_Loader"/>
</dbReference>
<dbReference type="GO" id="GO:0005524">
    <property type="term" value="F:ATP binding"/>
    <property type="evidence" value="ECO:0007669"/>
    <property type="project" value="UniProtKB-KW"/>
</dbReference>
<dbReference type="SUPFAM" id="SSF48019">
    <property type="entry name" value="post-AAA+ oligomerization domain-like"/>
    <property type="match status" value="1"/>
</dbReference>
<evidence type="ECO:0000256" key="7">
    <source>
        <dbReference type="ARBA" id="ARBA00022833"/>
    </source>
</evidence>
<dbReference type="Pfam" id="PF22608">
    <property type="entry name" value="DNAX_ATPase_lid"/>
    <property type="match status" value="1"/>
</dbReference>
<evidence type="ECO:0000256" key="1">
    <source>
        <dbReference type="ARBA" id="ARBA00006360"/>
    </source>
</evidence>
<dbReference type="CDD" id="cd18137">
    <property type="entry name" value="HLD_clamp_pol_III_gamma_tau"/>
    <property type="match status" value="1"/>
</dbReference>
<keyword evidence="2 11" id="KW-0808">Transferase</keyword>
<name>A0A7R6SYC9_9BACT</name>
<evidence type="ECO:0000256" key="4">
    <source>
        <dbReference type="ARBA" id="ARBA00022705"/>
    </source>
</evidence>
<keyword evidence="8 11" id="KW-0067">ATP-binding</keyword>
<dbReference type="InterPro" id="IPR012763">
    <property type="entry name" value="DNA_pol_III_sug/sutau_N"/>
</dbReference>
<dbReference type="Pfam" id="PF13177">
    <property type="entry name" value="DNA_pol3_delta2"/>
    <property type="match status" value="1"/>
</dbReference>
<gene>
    <name evidence="11 13" type="primary">dnaX</name>
    <name evidence="13" type="ORF">TTHT_1102</name>
</gene>
<evidence type="ECO:0000256" key="11">
    <source>
        <dbReference type="RuleBase" id="RU364063"/>
    </source>
</evidence>
<dbReference type="NCBIfam" id="TIGR02397">
    <property type="entry name" value="dnaX_nterm"/>
    <property type="match status" value="1"/>
</dbReference>
<dbReference type="SMART" id="SM00382">
    <property type="entry name" value="AAA"/>
    <property type="match status" value="1"/>
</dbReference>
<protein>
    <recommendedName>
        <fullName evidence="11">DNA polymerase III subunit gamma/tau</fullName>
        <ecNumber evidence="11">2.7.7.7</ecNumber>
    </recommendedName>
</protein>
<evidence type="ECO:0000256" key="9">
    <source>
        <dbReference type="ARBA" id="ARBA00022932"/>
    </source>
</evidence>
<feature type="domain" description="AAA+ ATPase" evidence="12">
    <location>
        <begin position="39"/>
        <end position="181"/>
    </location>
</feature>
<dbReference type="KEGG" id="thyd:TTHT_1102"/>
<comment type="catalytic activity">
    <reaction evidence="10 11">
        <text>DNA(n) + a 2'-deoxyribonucleoside 5'-triphosphate = DNA(n+1) + diphosphate</text>
        <dbReference type="Rhea" id="RHEA:22508"/>
        <dbReference type="Rhea" id="RHEA-COMP:17339"/>
        <dbReference type="Rhea" id="RHEA-COMP:17340"/>
        <dbReference type="ChEBI" id="CHEBI:33019"/>
        <dbReference type="ChEBI" id="CHEBI:61560"/>
        <dbReference type="ChEBI" id="CHEBI:173112"/>
        <dbReference type="EC" id="2.7.7.7"/>
    </reaction>
</comment>
<keyword evidence="4 11" id="KW-0235">DNA replication</keyword>
<dbReference type="AlphaFoldDB" id="A0A7R6SYC9"/>
<dbReference type="EMBL" id="AP017470">
    <property type="protein sequence ID" value="BBB32639.1"/>
    <property type="molecule type" value="Genomic_DNA"/>
</dbReference>
<evidence type="ECO:0000313" key="14">
    <source>
        <dbReference type="Proteomes" id="UP000595564"/>
    </source>
</evidence>
<dbReference type="NCBIfam" id="TIGR01128">
    <property type="entry name" value="holA"/>
    <property type="match status" value="1"/>
</dbReference>
<dbReference type="InterPro" id="IPR022754">
    <property type="entry name" value="DNA_pol_III_gamma-3"/>
</dbReference>
<dbReference type="CDD" id="cd00009">
    <property type="entry name" value="AAA"/>
    <property type="match status" value="1"/>
</dbReference>
<dbReference type="FunFam" id="1.10.8.60:FF:000013">
    <property type="entry name" value="DNA polymerase III subunit gamma/tau"/>
    <property type="match status" value="1"/>
</dbReference>
<keyword evidence="7" id="KW-0862">Zinc</keyword>
<evidence type="ECO:0000256" key="3">
    <source>
        <dbReference type="ARBA" id="ARBA00022695"/>
    </source>
</evidence>
<dbReference type="Proteomes" id="UP000595564">
    <property type="component" value="Chromosome"/>
</dbReference>
<dbReference type="InterPro" id="IPR045085">
    <property type="entry name" value="HLD_clamp_pol_III_gamma_tau"/>
</dbReference>
<dbReference type="Pfam" id="PF12169">
    <property type="entry name" value="DNA_pol3_gamma3"/>
    <property type="match status" value="1"/>
</dbReference>
<dbReference type="InterPro" id="IPR005790">
    <property type="entry name" value="DNA_polIII_delta"/>
</dbReference>
<dbReference type="Gene3D" id="3.40.50.300">
    <property type="entry name" value="P-loop containing nucleotide triphosphate hydrolases"/>
    <property type="match status" value="1"/>
</dbReference>
<evidence type="ECO:0000313" key="13">
    <source>
        <dbReference type="EMBL" id="BBB32639.1"/>
    </source>
</evidence>
<dbReference type="GO" id="GO:0003677">
    <property type="term" value="F:DNA binding"/>
    <property type="evidence" value="ECO:0007669"/>
    <property type="project" value="InterPro"/>
</dbReference>
<dbReference type="PANTHER" id="PTHR11669:SF0">
    <property type="entry name" value="PROTEIN STICHEL-LIKE 2"/>
    <property type="match status" value="1"/>
</dbReference>
<evidence type="ECO:0000256" key="5">
    <source>
        <dbReference type="ARBA" id="ARBA00022723"/>
    </source>
</evidence>
<dbReference type="InterPro" id="IPR003593">
    <property type="entry name" value="AAA+_ATPase"/>
</dbReference>
<organism evidence="13 14">
    <name type="scientific">Thermotomaculum hydrothermale</name>
    <dbReference type="NCBI Taxonomy" id="981385"/>
    <lineage>
        <taxon>Bacteria</taxon>
        <taxon>Pseudomonadati</taxon>
        <taxon>Acidobacteriota</taxon>
        <taxon>Holophagae</taxon>
        <taxon>Thermotomaculales</taxon>
        <taxon>Thermotomaculaceae</taxon>
        <taxon>Thermotomaculum</taxon>
    </lineage>
</organism>